<dbReference type="Pfam" id="PF12262">
    <property type="entry name" value="Lipase_bact_N"/>
    <property type="match status" value="1"/>
</dbReference>
<name>A0A4R6UTZ8_9GAMM</name>
<dbReference type="AlphaFoldDB" id="A0A4R6UTZ8"/>
<organism evidence="2 3">
    <name type="scientific">Permianibacter aggregans</name>
    <dbReference type="NCBI Taxonomy" id="1510150"/>
    <lineage>
        <taxon>Bacteria</taxon>
        <taxon>Pseudomonadati</taxon>
        <taxon>Pseudomonadota</taxon>
        <taxon>Gammaproteobacteria</taxon>
        <taxon>Pseudomonadales</taxon>
        <taxon>Pseudomonadaceae</taxon>
        <taxon>Permianibacter</taxon>
    </lineage>
</organism>
<dbReference type="PROSITE" id="PS51257">
    <property type="entry name" value="PROKAR_LIPOPROTEIN"/>
    <property type="match status" value="1"/>
</dbReference>
<protein>
    <submittedName>
        <fullName evidence="2">Virulence factor lipase-like protein</fullName>
    </submittedName>
</protein>
<dbReference type="InterPro" id="IPR029058">
    <property type="entry name" value="AB_hydrolase_fold"/>
</dbReference>
<reference evidence="2 3" key="1">
    <citation type="submission" date="2019-03" db="EMBL/GenBank/DDBJ databases">
        <title>Genomic Encyclopedia of Type Strains, Phase IV (KMG-IV): sequencing the most valuable type-strain genomes for metagenomic binning, comparative biology and taxonomic classification.</title>
        <authorList>
            <person name="Goeker M."/>
        </authorList>
    </citation>
    <scope>NUCLEOTIDE SEQUENCE [LARGE SCALE GENOMIC DNA]</scope>
    <source>
        <strain evidence="2 3">DSM 103792</strain>
    </source>
</reference>
<sequence>MKKHLLGLALVSALGLTACGDGPKEPEIPSGAAEGNVTYTKPLYSPATGKLPAPNDILFSGTTDLTLRQSGVTSDREGSSFPANEVYVNPNPLSSNASVAANHVFALDGWSIVAPFVINFTNVDPSIKIDPASLIGGQTVRVFRVNTARPAAANGVVPPTGPVVGIQSELQVGVDYRIDMVSATEQAGRTDGPSGTMRITPINPVAENGSYLVVLTNGIKDARGLNIIADSQFEVLKGRTPIASSSSLFALEPLRQVLNPAFAALEADRGLARENVTLAMQFNVQGVGDVLSTVMQVVNNPQAPAAATSGFAPKAPFAALNAALTSGAVLWQGNVALPYYLSAPSATDPLAPLKQFWRADPASPLGTNLTYINRMPKKTGDETVPMLLAVPGASATGSCVKPAGGWPVVIFQHGITRNRTDMLPIANTLASFPLCHATVAIDLPLHGLLAAADYADATNQALAGLLHTGYTPGGVRERIFGADYVNNTTGASGPDGKVDSSGQHFINLTSPLTSRDNLRQAGADLLALSRALTVMDFDGVAGTDFDATRIHFVGLSLGAITGANFVAYDPRVKTAVLVAPGGGLAKMVPSSPAFGPTINAGLAAAGRATGSAGYEDFLFLLQTVIDQGDPLGNWEAFRARTAKALMVQMGGDLVVPNDVTNLQYMVFNASMQPVPSGIPSNAPYAGTTPLARAFGLSNIGASTQSATGVSGFIRFGKGCHGSLLSPATCAPVVTDPVEAGRITVELNKMIAQYIGSNGNAVQFTDTALYLP</sequence>
<proteinExistence type="predicted"/>
<dbReference type="EMBL" id="SNYM01000002">
    <property type="protein sequence ID" value="TDQ50651.1"/>
    <property type="molecule type" value="Genomic_DNA"/>
</dbReference>
<dbReference type="Gene3D" id="3.40.50.1820">
    <property type="entry name" value="alpha/beta hydrolase"/>
    <property type="match status" value="1"/>
</dbReference>
<dbReference type="OrthoDB" id="9955at2"/>
<evidence type="ECO:0000313" key="2">
    <source>
        <dbReference type="EMBL" id="TDQ50651.1"/>
    </source>
</evidence>
<gene>
    <name evidence="2" type="ORF">EV696_102334</name>
</gene>
<dbReference type="RefSeq" id="WP_133587999.1">
    <property type="nucleotide sequence ID" value="NZ_CP037953.1"/>
</dbReference>
<evidence type="ECO:0000313" key="3">
    <source>
        <dbReference type="Proteomes" id="UP000295375"/>
    </source>
</evidence>
<dbReference type="Proteomes" id="UP000295375">
    <property type="component" value="Unassembled WGS sequence"/>
</dbReference>
<comment type="caution">
    <text evidence="2">The sequence shown here is derived from an EMBL/GenBank/DDBJ whole genome shotgun (WGS) entry which is preliminary data.</text>
</comment>
<keyword evidence="3" id="KW-1185">Reference proteome</keyword>
<dbReference type="SUPFAM" id="SSF53474">
    <property type="entry name" value="alpha/beta-Hydrolases"/>
    <property type="match status" value="1"/>
</dbReference>
<dbReference type="InterPro" id="IPR025920">
    <property type="entry name" value="Lipase_bact_N"/>
</dbReference>
<evidence type="ECO:0000259" key="1">
    <source>
        <dbReference type="Pfam" id="PF12262"/>
    </source>
</evidence>
<accession>A0A4R6UTZ8</accession>
<feature type="domain" description="Bacterial virulence factor lipase N-terminal" evidence="1">
    <location>
        <begin position="99"/>
        <end position="292"/>
    </location>
</feature>